<dbReference type="OrthoDB" id="5975154at2759"/>
<dbReference type="SUPFAM" id="SSF90112">
    <property type="entry name" value="Neurotransmitter-gated ion-channel transmembrane pore"/>
    <property type="match status" value="1"/>
</dbReference>
<sequence length="53" mass="6426">MYRSPSTHTMSPWMKKLFLQLMPKLLMMRRTKYSLPDYDDTFVSNGYTNELEM</sequence>
<dbReference type="GO" id="GO:0006811">
    <property type="term" value="P:monoatomic ion transport"/>
    <property type="evidence" value="ECO:0007669"/>
    <property type="project" value="InterPro"/>
</dbReference>
<reference evidence="2" key="1">
    <citation type="submission" date="2022-03" db="EMBL/GenBank/DDBJ databases">
        <authorList>
            <person name="Lindestad O."/>
        </authorList>
    </citation>
    <scope>NUCLEOTIDE SEQUENCE</scope>
</reference>
<dbReference type="InterPro" id="IPR036719">
    <property type="entry name" value="Neuro-gated_channel_TM_sf"/>
</dbReference>
<accession>A0A8S4QWN7</accession>
<evidence type="ECO:0000313" key="3">
    <source>
        <dbReference type="Proteomes" id="UP000838756"/>
    </source>
</evidence>
<dbReference type="GO" id="GO:0016020">
    <property type="term" value="C:membrane"/>
    <property type="evidence" value="ECO:0007669"/>
    <property type="project" value="InterPro"/>
</dbReference>
<keyword evidence="3" id="KW-1185">Reference proteome</keyword>
<feature type="domain" description="Neurotransmitter-gated ion-channel transmembrane" evidence="1">
    <location>
        <begin position="2"/>
        <end position="45"/>
    </location>
</feature>
<dbReference type="Proteomes" id="UP000838756">
    <property type="component" value="Unassembled WGS sequence"/>
</dbReference>
<dbReference type="Pfam" id="PF02932">
    <property type="entry name" value="Neur_chan_memb"/>
    <property type="match status" value="1"/>
</dbReference>
<protein>
    <submittedName>
        <fullName evidence="2">Jg19716 protein</fullName>
    </submittedName>
</protein>
<organism evidence="2 3">
    <name type="scientific">Pararge aegeria aegeria</name>
    <dbReference type="NCBI Taxonomy" id="348720"/>
    <lineage>
        <taxon>Eukaryota</taxon>
        <taxon>Metazoa</taxon>
        <taxon>Ecdysozoa</taxon>
        <taxon>Arthropoda</taxon>
        <taxon>Hexapoda</taxon>
        <taxon>Insecta</taxon>
        <taxon>Pterygota</taxon>
        <taxon>Neoptera</taxon>
        <taxon>Endopterygota</taxon>
        <taxon>Lepidoptera</taxon>
        <taxon>Glossata</taxon>
        <taxon>Ditrysia</taxon>
        <taxon>Papilionoidea</taxon>
        <taxon>Nymphalidae</taxon>
        <taxon>Satyrinae</taxon>
        <taxon>Satyrini</taxon>
        <taxon>Parargina</taxon>
        <taxon>Pararge</taxon>
    </lineage>
</organism>
<dbReference type="EMBL" id="CAKXAJ010018512">
    <property type="protein sequence ID" value="CAH2217770.1"/>
    <property type="molecule type" value="Genomic_DNA"/>
</dbReference>
<name>A0A8S4QWN7_9NEOP</name>
<comment type="caution">
    <text evidence="2">The sequence shown here is derived from an EMBL/GenBank/DDBJ whole genome shotgun (WGS) entry which is preliminary data.</text>
</comment>
<dbReference type="InterPro" id="IPR006029">
    <property type="entry name" value="Neurotrans-gated_channel_TM"/>
</dbReference>
<feature type="non-terminal residue" evidence="2">
    <location>
        <position position="53"/>
    </location>
</feature>
<dbReference type="AlphaFoldDB" id="A0A8S4QWN7"/>
<evidence type="ECO:0000313" key="2">
    <source>
        <dbReference type="EMBL" id="CAH2217770.1"/>
    </source>
</evidence>
<gene>
    <name evidence="2" type="primary">jg19716</name>
    <name evidence="2" type="ORF">PAEG_LOCUS5652</name>
</gene>
<evidence type="ECO:0000259" key="1">
    <source>
        <dbReference type="Pfam" id="PF02932"/>
    </source>
</evidence>
<proteinExistence type="predicted"/>